<sequence>MAQCSVCNGEGTVVVNSDGDGSGGSWTHQEVVTCSGCKGTGEK</sequence>
<accession>A0ABR9HLV6</accession>
<gene>
    <name evidence="1" type="ORF">H4W79_004246</name>
</gene>
<dbReference type="EMBL" id="JADBDY010000001">
    <property type="protein sequence ID" value="MBE1460032.1"/>
    <property type="molecule type" value="Genomic_DNA"/>
</dbReference>
<proteinExistence type="predicted"/>
<evidence type="ECO:0000313" key="1">
    <source>
        <dbReference type="EMBL" id="MBE1460032.1"/>
    </source>
</evidence>
<evidence type="ECO:0000313" key="2">
    <source>
        <dbReference type="Proteomes" id="UP000598217"/>
    </source>
</evidence>
<comment type="caution">
    <text evidence="1">The sequence shown here is derived from an EMBL/GenBank/DDBJ whole genome shotgun (WGS) entry which is preliminary data.</text>
</comment>
<dbReference type="Proteomes" id="UP000598217">
    <property type="component" value="Unassembled WGS sequence"/>
</dbReference>
<dbReference type="RefSeq" id="WP_264081841.1">
    <property type="nucleotide sequence ID" value="NZ_BMXJ01000007.1"/>
</dbReference>
<keyword evidence="2" id="KW-1185">Reference proteome</keyword>
<reference evidence="1 2" key="1">
    <citation type="submission" date="2020-10" db="EMBL/GenBank/DDBJ databases">
        <title>Sequencing the genomes of 1000 actinobacteria strains.</title>
        <authorList>
            <person name="Klenk H.-P."/>
        </authorList>
    </citation>
    <scope>NUCLEOTIDE SEQUENCE [LARGE SCALE GENOMIC DNA]</scope>
    <source>
        <strain evidence="1 2">DSM 45157</strain>
    </source>
</reference>
<protein>
    <submittedName>
        <fullName evidence="1">DnaJ-class molecular chaperone</fullName>
    </submittedName>
</protein>
<organism evidence="1 2">
    <name type="scientific">Nocardiopsis terrae</name>
    <dbReference type="NCBI Taxonomy" id="372655"/>
    <lineage>
        <taxon>Bacteria</taxon>
        <taxon>Bacillati</taxon>
        <taxon>Actinomycetota</taxon>
        <taxon>Actinomycetes</taxon>
        <taxon>Streptosporangiales</taxon>
        <taxon>Nocardiopsidaceae</taxon>
        <taxon>Nocardiopsis</taxon>
    </lineage>
</organism>
<name>A0ABR9HLV6_9ACTN</name>